<dbReference type="Pfam" id="PF01244">
    <property type="entry name" value="Peptidase_M19"/>
    <property type="match status" value="1"/>
</dbReference>
<dbReference type="InterPro" id="IPR032466">
    <property type="entry name" value="Metal_Hydrolase"/>
</dbReference>
<dbReference type="HOGENOM" id="CLU_031404_2_0_5"/>
<dbReference type="Gene3D" id="3.20.20.140">
    <property type="entry name" value="Metal-dependent hydrolases"/>
    <property type="match status" value="1"/>
</dbReference>
<dbReference type="PROSITE" id="PS51365">
    <property type="entry name" value="RENAL_DIPEPTIDASE_2"/>
    <property type="match status" value="1"/>
</dbReference>
<accession>A0A068T2Y6</accession>
<evidence type="ECO:0000313" key="1">
    <source>
        <dbReference type="EMBL" id="CDN52361.1"/>
    </source>
</evidence>
<dbReference type="OrthoDB" id="9804920at2"/>
<dbReference type="Proteomes" id="UP000028181">
    <property type="component" value="Plasmid pHAMBI540a"/>
</dbReference>
<dbReference type="InterPro" id="IPR008257">
    <property type="entry name" value="Pept_M19"/>
</dbReference>
<dbReference type="KEGG" id="ngg:RG540_PA16850"/>
<evidence type="ECO:0000313" key="2">
    <source>
        <dbReference type="Proteomes" id="UP000028181"/>
    </source>
</evidence>
<dbReference type="PANTHER" id="PTHR10443">
    <property type="entry name" value="MICROSOMAL DIPEPTIDASE"/>
    <property type="match status" value="1"/>
</dbReference>
<gene>
    <name evidence="1" type="ORF">RG540_PA16850</name>
</gene>
<dbReference type="RefSeq" id="WP_041366200.1">
    <property type="nucleotide sequence ID" value="NZ_HG938354.1"/>
</dbReference>
<proteinExistence type="predicted"/>
<dbReference type="eggNOG" id="COG2355">
    <property type="taxonomic scope" value="Bacteria"/>
</dbReference>
<dbReference type="AlphaFoldDB" id="A0A068T2Y6"/>
<sequence length="323" mass="35391">MIIDGLQCGHFDRAAFESLRAGNVGGVVNTCGFWEGTVESMDSIGRWRDLVRENSDIAEIALTADDISRISSAGKLAVIMGFQNANLFAGRIRFVELFAELGVRVVQLTYNNQNELGGSCYEAEDSGLARFGKEVVREMNAAGILVDCSHVGDRTTLDAIKVSEKPIAVTHANAQSLFMHKRNKSDDVIRALKDTGGVIGCAAYRNITGDEFCASIEAWCTMVARTVDIAGIDSVAIGTDKSHNFTAPDYAWMRKGRWTRGEDYGASAAGKPLKAAPPEWFQKVEDIRVIPDGLRAVGFSKEEVAKITHKNWLRLYEATFRKS</sequence>
<name>A0A068T2Y6_NEOGA</name>
<dbReference type="GO" id="GO:0006508">
    <property type="term" value="P:proteolysis"/>
    <property type="evidence" value="ECO:0007669"/>
    <property type="project" value="InterPro"/>
</dbReference>
<protein>
    <submittedName>
        <fullName evidence="1">Renal dipeptidase family protein</fullName>
    </submittedName>
</protein>
<dbReference type="EMBL" id="HG938354">
    <property type="protein sequence ID" value="CDN52361.1"/>
    <property type="molecule type" value="Genomic_DNA"/>
</dbReference>
<dbReference type="PATRIC" id="fig|1028800.3.peg.6349"/>
<geneLocation type="plasmid" evidence="2">
    <name>II</name>
</geneLocation>
<keyword evidence="2" id="KW-1185">Reference proteome</keyword>
<organism evidence="1 2">
    <name type="scientific">Neorhizobium galegae bv. orientalis str. HAMBI 540</name>
    <dbReference type="NCBI Taxonomy" id="1028800"/>
    <lineage>
        <taxon>Bacteria</taxon>
        <taxon>Pseudomonadati</taxon>
        <taxon>Pseudomonadota</taxon>
        <taxon>Alphaproteobacteria</taxon>
        <taxon>Hyphomicrobiales</taxon>
        <taxon>Rhizobiaceae</taxon>
        <taxon>Rhizobium/Agrobacterium group</taxon>
        <taxon>Neorhizobium</taxon>
    </lineage>
</organism>
<dbReference type="SUPFAM" id="SSF51556">
    <property type="entry name" value="Metallo-dependent hydrolases"/>
    <property type="match status" value="1"/>
</dbReference>
<dbReference type="PANTHER" id="PTHR10443:SF12">
    <property type="entry name" value="DIPEPTIDASE"/>
    <property type="match status" value="1"/>
</dbReference>
<dbReference type="GO" id="GO:0070573">
    <property type="term" value="F:metallodipeptidase activity"/>
    <property type="evidence" value="ECO:0007669"/>
    <property type="project" value="InterPro"/>
</dbReference>
<dbReference type="GeneID" id="24261060"/>
<keyword evidence="1" id="KW-0614">Plasmid</keyword>
<reference evidence="2" key="1">
    <citation type="journal article" date="2014" name="BMC Genomics">
        <title>Genome sequencing of two Neorhizobium galegae strains reveals a noeT gene responsible for the unusual acetylation of the nodulation factors.</title>
        <authorList>
            <person name="Osterman J."/>
            <person name="Marsh J."/>
            <person name="Laine P.K."/>
            <person name="Zeng Z."/>
            <person name="Alatalo E."/>
            <person name="Sullivan J.T."/>
            <person name="Young J.P."/>
            <person name="Thomas-Oates J."/>
            <person name="Paulin L."/>
            <person name="Lindstrom K."/>
        </authorList>
    </citation>
    <scope>NUCLEOTIDE SEQUENCE [LARGE SCALE GENOMIC DNA]</scope>
    <source>
        <strain evidence="2">HAMBI 540</strain>
    </source>
</reference>